<comment type="caution">
    <text evidence="1">The sequence shown here is derived from an EMBL/GenBank/DDBJ whole genome shotgun (WGS) entry which is preliminary data.</text>
</comment>
<protein>
    <submittedName>
        <fullName evidence="1">Uncharacterized protein</fullName>
    </submittedName>
</protein>
<proteinExistence type="predicted"/>
<dbReference type="AlphaFoldDB" id="A0AAD2FRP3"/>
<sequence>MSSPPLQEYFTKLLKEQNVTMSSWEVRIVNDNARLSKASHARFSQTQPGLSMMSKNCKPCRWSPSPTITVHRVLDGHGKNSTNPSMATTAVVGDMINRQRTRRHLLISNNRWSASNVATSNPRFNGENHILSRSVSASLVVPNQD</sequence>
<accession>A0AAD2FRP3</accession>
<evidence type="ECO:0000313" key="1">
    <source>
        <dbReference type="EMBL" id="CAJ1950716.1"/>
    </source>
</evidence>
<keyword evidence="2" id="KW-1185">Reference proteome</keyword>
<dbReference type="EMBL" id="CAKOGP040001770">
    <property type="protein sequence ID" value="CAJ1950716.1"/>
    <property type="molecule type" value="Genomic_DNA"/>
</dbReference>
<name>A0AAD2FRP3_9STRA</name>
<organism evidence="1 2">
    <name type="scientific">Cylindrotheca closterium</name>
    <dbReference type="NCBI Taxonomy" id="2856"/>
    <lineage>
        <taxon>Eukaryota</taxon>
        <taxon>Sar</taxon>
        <taxon>Stramenopiles</taxon>
        <taxon>Ochrophyta</taxon>
        <taxon>Bacillariophyta</taxon>
        <taxon>Bacillariophyceae</taxon>
        <taxon>Bacillariophycidae</taxon>
        <taxon>Bacillariales</taxon>
        <taxon>Bacillariaceae</taxon>
        <taxon>Cylindrotheca</taxon>
    </lineage>
</organism>
<reference evidence="1" key="1">
    <citation type="submission" date="2023-08" db="EMBL/GenBank/DDBJ databases">
        <authorList>
            <person name="Audoor S."/>
            <person name="Bilcke G."/>
        </authorList>
    </citation>
    <scope>NUCLEOTIDE SEQUENCE</scope>
</reference>
<evidence type="ECO:0000313" key="2">
    <source>
        <dbReference type="Proteomes" id="UP001295423"/>
    </source>
</evidence>
<dbReference type="Proteomes" id="UP001295423">
    <property type="component" value="Unassembled WGS sequence"/>
</dbReference>
<gene>
    <name evidence="1" type="ORF">CYCCA115_LOCUS12721</name>
</gene>